<dbReference type="EMBL" id="APLQ01000010">
    <property type="protein sequence ID" value="ENO16442.2"/>
    <property type="molecule type" value="Genomic_DNA"/>
</dbReference>
<gene>
    <name evidence="2" type="ORF">J057_01990</name>
</gene>
<keyword evidence="3" id="KW-1185">Reference proteome</keyword>
<dbReference type="STRING" id="626887.J057_01990"/>
<dbReference type="eggNOG" id="COG2755">
    <property type="taxonomic scope" value="Bacteria"/>
</dbReference>
<name>N6WZ71_9GAMM</name>
<dbReference type="RefSeq" id="WP_040883774.1">
    <property type="nucleotide sequence ID" value="NZ_AP028878.1"/>
</dbReference>
<organism evidence="2 3">
    <name type="scientific">Marinobacter nanhaiticus D15-8W</name>
    <dbReference type="NCBI Taxonomy" id="626887"/>
    <lineage>
        <taxon>Bacteria</taxon>
        <taxon>Pseudomonadati</taxon>
        <taxon>Pseudomonadota</taxon>
        <taxon>Gammaproteobacteria</taxon>
        <taxon>Pseudomonadales</taxon>
        <taxon>Marinobacteraceae</taxon>
        <taxon>Marinobacter</taxon>
    </lineage>
</organism>
<dbReference type="SUPFAM" id="SSF52266">
    <property type="entry name" value="SGNH hydrolase"/>
    <property type="match status" value="1"/>
</dbReference>
<dbReference type="PANTHER" id="PTHR30383">
    <property type="entry name" value="THIOESTERASE 1/PROTEASE 1/LYSOPHOSPHOLIPASE L1"/>
    <property type="match status" value="1"/>
</dbReference>
<dbReference type="Pfam" id="PF13472">
    <property type="entry name" value="Lipase_GDSL_2"/>
    <property type="match status" value="1"/>
</dbReference>
<evidence type="ECO:0000259" key="1">
    <source>
        <dbReference type="Pfam" id="PF13472"/>
    </source>
</evidence>
<dbReference type="InterPro" id="IPR013830">
    <property type="entry name" value="SGNH_hydro"/>
</dbReference>
<reference evidence="2 3" key="1">
    <citation type="journal article" date="2013" name="Genome Announc.">
        <title>Genome Sequence of the Polycyclic Aromatic Hydrocarbon-Degrading Bacterium Strain Marinobacter nanhaiticus D15-8WT.</title>
        <authorList>
            <person name="Cui Z."/>
            <person name="Gao W."/>
            <person name="Li Q."/>
            <person name="Xu G."/>
            <person name="Zheng L."/>
        </authorList>
    </citation>
    <scope>NUCLEOTIDE SEQUENCE [LARGE SCALE GENOMIC DNA]</scope>
    <source>
        <strain evidence="2 3">D15-8W</strain>
    </source>
</reference>
<keyword evidence="2" id="KW-0378">Hydrolase</keyword>
<dbReference type="Proteomes" id="UP000013165">
    <property type="component" value="Unassembled WGS sequence"/>
</dbReference>
<evidence type="ECO:0000313" key="3">
    <source>
        <dbReference type="Proteomes" id="UP000013165"/>
    </source>
</evidence>
<comment type="caution">
    <text evidence="2">The sequence shown here is derived from an EMBL/GenBank/DDBJ whole genome shotgun (WGS) entry which is preliminary data.</text>
</comment>
<dbReference type="HOGENOM" id="CLU_050180_2_0_6"/>
<accession>N6WZ71</accession>
<dbReference type="InterPro" id="IPR036514">
    <property type="entry name" value="SGNH_hydro_sf"/>
</dbReference>
<dbReference type="PANTHER" id="PTHR30383:SF5">
    <property type="entry name" value="SGNH HYDROLASE-TYPE ESTERASE DOMAIN-CONTAINING PROTEIN"/>
    <property type="match status" value="1"/>
</dbReference>
<protein>
    <submittedName>
        <fullName evidence="2">SGNH/GDSL hydrolase family protein</fullName>
    </submittedName>
</protein>
<evidence type="ECO:0000313" key="2">
    <source>
        <dbReference type="EMBL" id="ENO16442.2"/>
    </source>
</evidence>
<dbReference type="PATRIC" id="fig|626887.3.peg.374"/>
<sequence length="235" mass="25883">MHRLLLLPLAPALLLEGRYVRKITPRLPEPPGARSGEAGSGPELELLIVGDSAAAGVGAASQDEALSGQVVQRLTTHYSVKWRLEALTGRKVADYLPPHDSVMPACAPDVILVSLGVNDVTSSISAKRWLTQVQALLDLLRERYHPKLILFTDVPPMDHFPALPQPLRWYLGSRARSFNNGLGGLLRHQRDVQRVSVLFENDPSMMASDGFHPGPAGYRVWANQAYTQIRARFPD</sequence>
<proteinExistence type="predicted"/>
<dbReference type="CDD" id="cd01836">
    <property type="entry name" value="FeeA_FeeB_like"/>
    <property type="match status" value="1"/>
</dbReference>
<dbReference type="AlphaFoldDB" id="N6WZ71"/>
<dbReference type="InterPro" id="IPR051532">
    <property type="entry name" value="Ester_Hydrolysis_Enzymes"/>
</dbReference>
<feature type="domain" description="SGNH hydrolase-type esterase" evidence="1">
    <location>
        <begin position="49"/>
        <end position="220"/>
    </location>
</feature>
<dbReference type="GO" id="GO:0004622">
    <property type="term" value="F:phosphatidylcholine lysophospholipase activity"/>
    <property type="evidence" value="ECO:0007669"/>
    <property type="project" value="TreeGrafter"/>
</dbReference>
<dbReference type="OrthoDB" id="9804395at2"/>
<dbReference type="Gene3D" id="3.40.50.1110">
    <property type="entry name" value="SGNH hydrolase"/>
    <property type="match status" value="1"/>
</dbReference>